<dbReference type="InParanoid" id="A8NKD2"/>
<feature type="transmembrane region" description="Helical" evidence="11">
    <location>
        <begin position="208"/>
        <end position="230"/>
    </location>
</feature>
<evidence type="ECO:0000256" key="4">
    <source>
        <dbReference type="ARBA" id="ARBA00022692"/>
    </source>
</evidence>
<comment type="subcellular location">
    <subcellularLocation>
        <location evidence="1">Membrane</location>
        <topology evidence="1">Multi-pass membrane protein</topology>
    </subcellularLocation>
</comment>
<evidence type="ECO:0000256" key="5">
    <source>
        <dbReference type="ARBA" id="ARBA00022989"/>
    </source>
</evidence>
<feature type="compositionally biased region" description="Low complexity" evidence="10">
    <location>
        <begin position="403"/>
        <end position="426"/>
    </location>
</feature>
<dbReference type="GO" id="GO:0005886">
    <property type="term" value="C:plasma membrane"/>
    <property type="evidence" value="ECO:0007669"/>
    <property type="project" value="TreeGrafter"/>
</dbReference>
<feature type="transmembrane region" description="Helical" evidence="11">
    <location>
        <begin position="274"/>
        <end position="293"/>
    </location>
</feature>
<comment type="similarity">
    <text evidence="2">Belongs to the G-protein coupled receptor 4 family.</text>
</comment>
<dbReference type="VEuPathDB" id="FungiDB:CC1G_02151"/>
<reference evidence="12 13" key="1">
    <citation type="journal article" date="2010" name="Proc. Natl. Acad. Sci. U.S.A.">
        <title>Insights into evolution of multicellular fungi from the assembled chromosomes of the mushroom Coprinopsis cinerea (Coprinus cinereus).</title>
        <authorList>
            <person name="Stajich J.E."/>
            <person name="Wilke S.K."/>
            <person name="Ahren D."/>
            <person name="Au C.H."/>
            <person name="Birren B.W."/>
            <person name="Borodovsky M."/>
            <person name="Burns C."/>
            <person name="Canback B."/>
            <person name="Casselton L.A."/>
            <person name="Cheng C.K."/>
            <person name="Deng J."/>
            <person name="Dietrich F.S."/>
            <person name="Fargo D.C."/>
            <person name="Farman M.L."/>
            <person name="Gathman A.C."/>
            <person name="Goldberg J."/>
            <person name="Guigo R."/>
            <person name="Hoegger P.J."/>
            <person name="Hooker J.B."/>
            <person name="Huggins A."/>
            <person name="James T.Y."/>
            <person name="Kamada T."/>
            <person name="Kilaru S."/>
            <person name="Kodira C."/>
            <person name="Kues U."/>
            <person name="Kupfer D."/>
            <person name="Kwan H.S."/>
            <person name="Lomsadze A."/>
            <person name="Li W."/>
            <person name="Lilly W.W."/>
            <person name="Ma L.J."/>
            <person name="Mackey A.J."/>
            <person name="Manning G."/>
            <person name="Martin F."/>
            <person name="Muraguchi H."/>
            <person name="Natvig D.O."/>
            <person name="Palmerini H."/>
            <person name="Ramesh M.A."/>
            <person name="Rehmeyer C.J."/>
            <person name="Roe B.A."/>
            <person name="Shenoy N."/>
            <person name="Stanke M."/>
            <person name="Ter-Hovhannisyan V."/>
            <person name="Tunlid A."/>
            <person name="Velagapudi R."/>
            <person name="Vision T.J."/>
            <person name="Zeng Q."/>
            <person name="Zolan M.E."/>
            <person name="Pukkila P.J."/>
        </authorList>
    </citation>
    <scope>NUCLEOTIDE SEQUENCE [LARGE SCALE GENOMIC DNA]</scope>
    <source>
        <strain evidence="13">Okayama-7 / 130 / ATCC MYA-4618 / FGSC 9003</strain>
    </source>
</reference>
<keyword evidence="8 12" id="KW-0675">Receptor</keyword>
<evidence type="ECO:0000256" key="10">
    <source>
        <dbReference type="SAM" id="MobiDB-lite"/>
    </source>
</evidence>
<dbReference type="HOGENOM" id="CLU_027592_0_2_1"/>
<dbReference type="FunCoup" id="A8NKD2">
    <property type="interactions" value="88"/>
</dbReference>
<accession>A8NKD2</accession>
<dbReference type="STRING" id="240176.A8NKD2"/>
<dbReference type="AlphaFoldDB" id="A8NKD2"/>
<feature type="compositionally biased region" description="Basic and acidic residues" evidence="10">
    <location>
        <begin position="439"/>
        <end position="449"/>
    </location>
</feature>
<dbReference type="GeneID" id="6010929"/>
<dbReference type="PRINTS" id="PR00899">
    <property type="entry name" value="GPCRSTE3"/>
</dbReference>
<feature type="transmembrane region" description="Helical" evidence="11">
    <location>
        <begin position="114"/>
        <end position="136"/>
    </location>
</feature>
<feature type="transmembrane region" description="Helical" evidence="11">
    <location>
        <begin position="6"/>
        <end position="27"/>
    </location>
</feature>
<evidence type="ECO:0000313" key="13">
    <source>
        <dbReference type="Proteomes" id="UP000001861"/>
    </source>
</evidence>
<protein>
    <submittedName>
        <fullName evidence="12">Pheromone B alpha 1 receptor</fullName>
    </submittedName>
</protein>
<keyword evidence="9" id="KW-0807">Transducer</keyword>
<feature type="transmembrane region" description="Helical" evidence="11">
    <location>
        <begin position="162"/>
        <end position="187"/>
    </location>
</feature>
<dbReference type="InterPro" id="IPR001499">
    <property type="entry name" value="GPCR_STE3"/>
</dbReference>
<dbReference type="PRINTS" id="PR00901">
    <property type="entry name" value="PHEROMONEBAR"/>
</dbReference>
<evidence type="ECO:0000256" key="3">
    <source>
        <dbReference type="ARBA" id="ARBA00022507"/>
    </source>
</evidence>
<keyword evidence="7 11" id="KW-0472">Membrane</keyword>
<dbReference type="KEGG" id="cci:CC1G_02151"/>
<evidence type="ECO:0000313" key="12">
    <source>
        <dbReference type="EMBL" id="EAU87392.2"/>
    </source>
</evidence>
<gene>
    <name evidence="12" type="ORF">CC1G_02151</name>
</gene>
<dbReference type="eggNOG" id="ENOG502S44N">
    <property type="taxonomic scope" value="Eukaryota"/>
</dbReference>
<keyword evidence="3" id="KW-0589">Pheromone response</keyword>
<evidence type="ECO:0000256" key="7">
    <source>
        <dbReference type="ARBA" id="ARBA00023136"/>
    </source>
</evidence>
<keyword evidence="13" id="KW-1185">Reference proteome</keyword>
<sequence>MAYPAAYPNWVFSMFAFIGFLCCAIPFPWHLEAWNTGTCLYMFWTGLGCLFQFVNSIVWNRNAINWAPVWCDITARFIVGCSWAIPAASLCINRRLYHIASVRSVTISRAEKRRAIMVDLAIGLGLPILGMILQYIPQGHRFNIFEDVGCYPFTYNTPVAFALVWCPPVAIGLVSGVYCVLSIRNFWKRHNQFSELLSNHSNLTSNRYIRLMALAATDVLLTVPLGSWAISLNVSMGIHPWLGWEDTHRGFSRVDQFPAILWRSDKITEICIEFTRWNIVVCALVFFAFFGFADEARKHYKSAVSTVAKKMGYSTFSSTGSGTGIFASTGSRSQATDSMGKIRPIPPIHVHSDMLQRHRSIDSFTNVSVTDTPIDEKEKGFSPTASYGAFTLSDVGGTLADYSPSTGSSASSISSPEQPRSPSRLSNNDQPTTLAVPEPARHQSDRSAV</sequence>
<evidence type="ECO:0000256" key="6">
    <source>
        <dbReference type="ARBA" id="ARBA00023040"/>
    </source>
</evidence>
<dbReference type="CDD" id="cd14966">
    <property type="entry name" value="7tmD_STE3"/>
    <property type="match status" value="1"/>
</dbReference>
<comment type="caution">
    <text evidence="12">The sequence shown here is derived from an EMBL/GenBank/DDBJ whole genome shotgun (WGS) entry which is preliminary data.</text>
</comment>
<evidence type="ECO:0000256" key="9">
    <source>
        <dbReference type="ARBA" id="ARBA00023224"/>
    </source>
</evidence>
<dbReference type="Proteomes" id="UP000001861">
    <property type="component" value="Unassembled WGS sequence"/>
</dbReference>
<evidence type="ECO:0000256" key="2">
    <source>
        <dbReference type="ARBA" id="ARBA00011085"/>
    </source>
</evidence>
<feature type="transmembrane region" description="Helical" evidence="11">
    <location>
        <begin position="73"/>
        <end position="93"/>
    </location>
</feature>
<keyword evidence="6" id="KW-0297">G-protein coupled receptor</keyword>
<dbReference type="OrthoDB" id="2874149at2759"/>
<keyword evidence="4 11" id="KW-0812">Transmembrane</keyword>
<organism evidence="12 13">
    <name type="scientific">Coprinopsis cinerea (strain Okayama-7 / 130 / ATCC MYA-4618 / FGSC 9003)</name>
    <name type="common">Inky cap fungus</name>
    <name type="synonym">Hormographiella aspergillata</name>
    <dbReference type="NCBI Taxonomy" id="240176"/>
    <lineage>
        <taxon>Eukaryota</taxon>
        <taxon>Fungi</taxon>
        <taxon>Dikarya</taxon>
        <taxon>Basidiomycota</taxon>
        <taxon>Agaricomycotina</taxon>
        <taxon>Agaricomycetes</taxon>
        <taxon>Agaricomycetidae</taxon>
        <taxon>Agaricales</taxon>
        <taxon>Agaricineae</taxon>
        <taxon>Psathyrellaceae</taxon>
        <taxon>Coprinopsis</taxon>
    </lineage>
</organism>
<evidence type="ECO:0000256" key="8">
    <source>
        <dbReference type="ARBA" id="ARBA00023170"/>
    </source>
</evidence>
<dbReference type="PANTHER" id="PTHR28097:SF1">
    <property type="entry name" value="PHEROMONE A FACTOR RECEPTOR"/>
    <property type="match status" value="1"/>
</dbReference>
<evidence type="ECO:0000256" key="11">
    <source>
        <dbReference type="SAM" id="Phobius"/>
    </source>
</evidence>
<feature type="region of interest" description="Disordered" evidence="10">
    <location>
        <begin position="401"/>
        <end position="449"/>
    </location>
</feature>
<dbReference type="Pfam" id="PF02076">
    <property type="entry name" value="STE3"/>
    <property type="match status" value="1"/>
</dbReference>
<dbReference type="EMBL" id="AACS02000010">
    <property type="protein sequence ID" value="EAU87392.2"/>
    <property type="molecule type" value="Genomic_DNA"/>
</dbReference>
<dbReference type="RefSeq" id="XP_001834415.2">
    <property type="nucleotide sequence ID" value="XM_001834363.2"/>
</dbReference>
<dbReference type="InterPro" id="IPR000481">
    <property type="entry name" value="GPCR_Pheromne_B_alpha_rcpt"/>
</dbReference>
<dbReference type="GO" id="GO:0004934">
    <property type="term" value="F:mating-type alpha-factor pheromone receptor activity"/>
    <property type="evidence" value="ECO:0007669"/>
    <property type="project" value="InterPro"/>
</dbReference>
<name>A8NKD2_COPC7</name>
<dbReference type="GO" id="GO:0000750">
    <property type="term" value="P:pheromone-dependent signal transduction involved in conjugation with cellular fusion"/>
    <property type="evidence" value="ECO:0007669"/>
    <property type="project" value="TreeGrafter"/>
</dbReference>
<feature type="transmembrane region" description="Helical" evidence="11">
    <location>
        <begin position="39"/>
        <end position="58"/>
    </location>
</feature>
<proteinExistence type="inferred from homology"/>
<dbReference type="PANTHER" id="PTHR28097">
    <property type="entry name" value="PHEROMONE A FACTOR RECEPTOR"/>
    <property type="match status" value="1"/>
</dbReference>
<evidence type="ECO:0000256" key="1">
    <source>
        <dbReference type="ARBA" id="ARBA00004141"/>
    </source>
</evidence>
<dbReference type="OMA" id="CDISTRF"/>
<keyword evidence="5 11" id="KW-1133">Transmembrane helix</keyword>